<keyword evidence="3" id="KW-0547">Nucleotide-binding</keyword>
<accession>A0ABW3CGL6</accession>
<dbReference type="EMBL" id="JBHTIR010001679">
    <property type="protein sequence ID" value="MFD0852843.1"/>
    <property type="molecule type" value="Genomic_DNA"/>
</dbReference>
<feature type="domain" description="Histidine kinase/HSP90-like ATPase" evidence="2">
    <location>
        <begin position="8"/>
        <end position="108"/>
    </location>
</feature>
<evidence type="ECO:0000256" key="1">
    <source>
        <dbReference type="ARBA" id="ARBA00022527"/>
    </source>
</evidence>
<evidence type="ECO:0000259" key="2">
    <source>
        <dbReference type="Pfam" id="PF13581"/>
    </source>
</evidence>
<keyword evidence="1" id="KW-0723">Serine/threonine-protein kinase</keyword>
<feature type="non-terminal residue" evidence="3">
    <location>
        <position position="1"/>
    </location>
</feature>
<keyword evidence="1" id="KW-0418">Kinase</keyword>
<comment type="caution">
    <text evidence="3">The sequence shown here is derived from an EMBL/GenBank/DDBJ whole genome shotgun (WGS) entry which is preliminary data.</text>
</comment>
<dbReference type="InterPro" id="IPR003594">
    <property type="entry name" value="HATPase_dom"/>
</dbReference>
<reference evidence="4" key="1">
    <citation type="journal article" date="2019" name="Int. J. Syst. Evol. Microbiol.">
        <title>The Global Catalogue of Microorganisms (GCM) 10K type strain sequencing project: providing services to taxonomists for standard genome sequencing and annotation.</title>
        <authorList>
            <consortium name="The Broad Institute Genomics Platform"/>
            <consortium name="The Broad Institute Genome Sequencing Center for Infectious Disease"/>
            <person name="Wu L."/>
            <person name="Ma J."/>
        </authorList>
    </citation>
    <scope>NUCLEOTIDE SEQUENCE [LARGE SCALE GENOMIC DNA]</scope>
    <source>
        <strain evidence="4">JCM 31696</strain>
    </source>
</reference>
<dbReference type="InterPro" id="IPR050267">
    <property type="entry name" value="Anti-sigma-factor_SerPK"/>
</dbReference>
<protein>
    <submittedName>
        <fullName evidence="3">ATP-binding protein</fullName>
    </submittedName>
</protein>
<sequence length="115" mass="12200">PTGEAPGLARRFLAGLYREWGVEDDHAGRVVVSELVTNAYQHGAGSIVVRVYRDRCDGEAVIEVWDEGPGLPILGTADGNATSGRGLMLMSGLVQGWGTRPVEGGGKIVWGRVLL</sequence>
<dbReference type="Gene3D" id="3.30.565.10">
    <property type="entry name" value="Histidine kinase-like ATPase, C-terminal domain"/>
    <property type="match status" value="1"/>
</dbReference>
<dbReference type="PANTHER" id="PTHR35526:SF3">
    <property type="entry name" value="ANTI-SIGMA-F FACTOR RSBW"/>
    <property type="match status" value="1"/>
</dbReference>
<organism evidence="3 4">
    <name type="scientific">Actinomadura adrarensis</name>
    <dbReference type="NCBI Taxonomy" id="1819600"/>
    <lineage>
        <taxon>Bacteria</taxon>
        <taxon>Bacillati</taxon>
        <taxon>Actinomycetota</taxon>
        <taxon>Actinomycetes</taxon>
        <taxon>Streptosporangiales</taxon>
        <taxon>Thermomonosporaceae</taxon>
        <taxon>Actinomadura</taxon>
    </lineage>
</organism>
<dbReference type="InterPro" id="IPR036890">
    <property type="entry name" value="HATPase_C_sf"/>
</dbReference>
<evidence type="ECO:0000313" key="3">
    <source>
        <dbReference type="EMBL" id="MFD0852843.1"/>
    </source>
</evidence>
<dbReference type="GO" id="GO:0005524">
    <property type="term" value="F:ATP binding"/>
    <property type="evidence" value="ECO:0007669"/>
    <property type="project" value="UniProtKB-KW"/>
</dbReference>
<gene>
    <name evidence="3" type="ORF">ACFQ07_11435</name>
</gene>
<dbReference type="SUPFAM" id="SSF55874">
    <property type="entry name" value="ATPase domain of HSP90 chaperone/DNA topoisomerase II/histidine kinase"/>
    <property type="match status" value="1"/>
</dbReference>
<evidence type="ECO:0000313" key="4">
    <source>
        <dbReference type="Proteomes" id="UP001597083"/>
    </source>
</evidence>
<proteinExistence type="predicted"/>
<keyword evidence="1" id="KW-0808">Transferase</keyword>
<dbReference type="Proteomes" id="UP001597083">
    <property type="component" value="Unassembled WGS sequence"/>
</dbReference>
<dbReference type="CDD" id="cd16936">
    <property type="entry name" value="HATPase_RsbW-like"/>
    <property type="match status" value="1"/>
</dbReference>
<dbReference type="PANTHER" id="PTHR35526">
    <property type="entry name" value="ANTI-SIGMA-F FACTOR RSBW-RELATED"/>
    <property type="match status" value="1"/>
</dbReference>
<keyword evidence="4" id="KW-1185">Reference proteome</keyword>
<keyword evidence="3" id="KW-0067">ATP-binding</keyword>
<dbReference type="Pfam" id="PF13581">
    <property type="entry name" value="HATPase_c_2"/>
    <property type="match status" value="1"/>
</dbReference>
<name>A0ABW3CGL6_9ACTN</name>